<dbReference type="PROSITE" id="PS51186">
    <property type="entry name" value="GNAT"/>
    <property type="match status" value="1"/>
</dbReference>
<dbReference type="GO" id="GO:0016747">
    <property type="term" value="F:acyltransferase activity, transferring groups other than amino-acyl groups"/>
    <property type="evidence" value="ECO:0007669"/>
    <property type="project" value="InterPro"/>
</dbReference>
<evidence type="ECO:0000313" key="2">
    <source>
        <dbReference type="EMBL" id="MCL1137060.1"/>
    </source>
</evidence>
<dbReference type="AlphaFoldDB" id="A0A9X2CG47"/>
<proteinExistence type="predicted"/>
<dbReference type="InterPro" id="IPR000182">
    <property type="entry name" value="GNAT_dom"/>
</dbReference>
<feature type="domain" description="N-acetyltransferase" evidence="1">
    <location>
        <begin position="1"/>
        <end position="150"/>
    </location>
</feature>
<name>A0A9X2CG47_9GAMM</name>
<comment type="caution">
    <text evidence="2">The sequence shown here is derived from an EMBL/GenBank/DDBJ whole genome shotgun (WGS) entry which is preliminary data.</text>
</comment>
<gene>
    <name evidence="2" type="ORF">L2740_00515</name>
</gene>
<evidence type="ECO:0000313" key="3">
    <source>
        <dbReference type="Proteomes" id="UP001139293"/>
    </source>
</evidence>
<evidence type="ECO:0000259" key="1">
    <source>
        <dbReference type="PROSITE" id="PS51186"/>
    </source>
</evidence>
<dbReference type="Gene3D" id="3.40.630.30">
    <property type="match status" value="1"/>
</dbReference>
<accession>A0A9X2CG47</accession>
<dbReference type="PANTHER" id="PTHR43792:SF1">
    <property type="entry name" value="N-ACETYLTRANSFERASE DOMAIN-CONTAINING PROTEIN"/>
    <property type="match status" value="1"/>
</dbReference>
<reference evidence="2" key="1">
    <citation type="submission" date="2022-01" db="EMBL/GenBank/DDBJ databases">
        <title>Whole genome-based taxonomy of the Shewanellaceae.</title>
        <authorList>
            <person name="Martin-Rodriguez A.J."/>
        </authorList>
    </citation>
    <scope>NUCLEOTIDE SEQUENCE</scope>
    <source>
        <strain evidence="2">KCTC 23973</strain>
    </source>
</reference>
<dbReference type="EMBL" id="JAKILB010000001">
    <property type="protein sequence ID" value="MCL1137060.1"/>
    <property type="molecule type" value="Genomic_DNA"/>
</dbReference>
<dbReference type="Proteomes" id="UP001139293">
    <property type="component" value="Unassembled WGS sequence"/>
</dbReference>
<dbReference type="CDD" id="cd04301">
    <property type="entry name" value="NAT_SF"/>
    <property type="match status" value="1"/>
</dbReference>
<dbReference type="PANTHER" id="PTHR43792">
    <property type="entry name" value="GNAT FAMILY, PUTATIVE (AFU_ORTHOLOGUE AFUA_3G00765)-RELATED-RELATED"/>
    <property type="match status" value="1"/>
</dbReference>
<dbReference type="InterPro" id="IPR016181">
    <property type="entry name" value="Acyl_CoA_acyltransferase"/>
</dbReference>
<protein>
    <submittedName>
        <fullName evidence="2">GNAT family N-acetyltransferase</fullName>
    </submittedName>
</protein>
<dbReference type="InterPro" id="IPR051531">
    <property type="entry name" value="N-acetyltransferase"/>
</dbReference>
<dbReference type="Pfam" id="PF13302">
    <property type="entry name" value="Acetyltransf_3"/>
    <property type="match status" value="1"/>
</dbReference>
<dbReference type="SUPFAM" id="SSF55729">
    <property type="entry name" value="Acyl-CoA N-acyltransferases (Nat)"/>
    <property type="match status" value="1"/>
</dbReference>
<sequence>MEDVDAVYEFSTCSDVMQFTGDAGVIKSKADAENIIREVWLAEYKRYGYARYALVHKDDNKVIGFCGVKYEPELGCPDIGYRMLPKYWGQGLGTEAVGAALTYAREVLGLKKIIGEVVEENVASNKLLLKLGFCHTETYEKDGFVINRYE</sequence>
<keyword evidence="3" id="KW-1185">Reference proteome</keyword>
<organism evidence="2 3">
    <name type="scientific">Shewanella pneumatophori</name>
    <dbReference type="NCBI Taxonomy" id="314092"/>
    <lineage>
        <taxon>Bacteria</taxon>
        <taxon>Pseudomonadati</taxon>
        <taxon>Pseudomonadota</taxon>
        <taxon>Gammaproteobacteria</taxon>
        <taxon>Alteromonadales</taxon>
        <taxon>Shewanellaceae</taxon>
        <taxon>Shewanella</taxon>
    </lineage>
</organism>